<feature type="compositionally biased region" description="Polar residues" evidence="1">
    <location>
        <begin position="729"/>
        <end position="740"/>
    </location>
</feature>
<dbReference type="EMBL" id="JABCRI010000010">
    <property type="protein sequence ID" value="KAF8399694.1"/>
    <property type="molecule type" value="Genomic_DNA"/>
</dbReference>
<dbReference type="Proteomes" id="UP000655225">
    <property type="component" value="Unassembled WGS sequence"/>
</dbReference>
<feature type="compositionally biased region" description="Polar residues" evidence="1">
    <location>
        <begin position="467"/>
        <end position="476"/>
    </location>
</feature>
<sequence length="1239" mass="136603">MEEAQAASEPAKAQTLENKTLKEVSGVQAGMAEVSVAGTQENGIRVSVNKNECLDGDVVVVATRVVETEVSVNEVPSMLDTGKNRGTGGEEMKGPSVDGGGVAETPRTGDSLGLQENGKGLGQMHENENKTVVGDVSVPEVTENEKIDIEKITSRINGRDSARKIEVSGNGVSRIVKVQDNESEAKHSLFRASKENLTSESEVQESGNGNSDNKSVSKDNGALLPENEEDQCAKVTELPEMTENSTVEKDEGNEKEEVSDEEEEEEEEEDQEYDFSVGDFVWGKIKSHPWWPGQIYDPSDASKFAAKYQRRDRLLVAYFGDGTFAWCYPSQLKPFQENFERMSKQSNSKSFLFAVEEAVDKIRRHVELEMTCLCTPKETGTGLTRPLAVNTGIKEGITVLGGGIGEFSITQYEPAKFIARLRYIAQVVSITSMLELTVIKSQLSAFYCAKGYNQLPMYHQPHEITDPENNTISGRTGESDLDGQMGNLIPSPSEEDWLSSPIGPYFGKAGPNSSQKRPGISEDKLYQRKKQKSMAELLGWDMDVEPENYGSVVAKEATFSGKPASTSRKKRRNKDSEVANGSDESEEVLSGSKLASPTKKRKKTRLLGSPTTAGNKGSRVAIDDGVAKEETKQGFALRERKKSKYLTPPYTILNRGHKGLNSSRDSETEILKVPKVSRVGECMSRAAGQLIGSPPIVKCSGETFQKKPSKEASGGRNTSDRLSPRKPKLNQSKIVPKESNASANEILSEFQSAALDALYLKKNQSSDSIKGFFSRLRSSLYLNGSNYKIYKKHLAGQTMRTRKSLDAKPGSLGKDKQQTGHHSLQGKSDQKKLKRKEDAMPKSPKITKPGLLGKDKHEKDHHSLQRKSDRKKIKRKDEAMPESPKITNPGSSRKDKQDTDHDLLQRKSDRKTIKRKEEALPESPKITKPGSSKKAKQETDHHSLQGRSDRKKIKRKEEAMPESPKITKPGSLGKDKQESDHHSLQGKSVRKKIKRKEEVTPESPKITKPGLLGIDKQEIDHHSLQGKSVRKKIKRKDEPMLESPKIKCAVGTDVKTIDREEPKGEALPVALLLTFAQGFPLPSKDDLNTKFTRFGVLNESETEVLEDSGCARVVYLRSSDAEAAFNSSEKNNPFGPAVVSYRLRYLSAASRALELDGNSIQRPPSPPVEGDETPAKPSAFENPVGETPPLILIRQNLEVMTSVLEKSGDQLSSEVKADLEDDIKGLLEKVSTMVESSSY</sequence>
<feature type="region of interest" description="Disordered" evidence="1">
    <location>
        <begin position="77"/>
        <end position="101"/>
    </location>
</feature>
<dbReference type="InterPro" id="IPR000313">
    <property type="entry name" value="PWWP_dom"/>
</dbReference>
<protein>
    <recommendedName>
        <fullName evidence="2">PWWP domain-containing protein</fullName>
    </recommendedName>
</protein>
<dbReference type="InterPro" id="IPR053063">
    <property type="entry name" value="PWWP_domain_containing_PDP"/>
</dbReference>
<dbReference type="PANTHER" id="PTHR42851:SF12">
    <property type="entry name" value="PWWP DOMAIN PROTEIN"/>
    <property type="match status" value="1"/>
</dbReference>
<feature type="compositionally biased region" description="Basic and acidic residues" evidence="1">
    <location>
        <begin position="178"/>
        <end position="187"/>
    </location>
</feature>
<feature type="compositionally biased region" description="Basic and acidic residues" evidence="1">
    <location>
        <begin position="853"/>
        <end position="867"/>
    </location>
</feature>
<dbReference type="SMART" id="SM00293">
    <property type="entry name" value="PWWP"/>
    <property type="match status" value="1"/>
</dbReference>
<feature type="region of interest" description="Disordered" evidence="1">
    <location>
        <begin position="792"/>
        <end position="1040"/>
    </location>
</feature>
<dbReference type="PANTHER" id="PTHR42851">
    <property type="entry name" value="ALDOLASE-RELATED"/>
    <property type="match status" value="1"/>
</dbReference>
<feature type="compositionally biased region" description="Basic and acidic residues" evidence="1">
    <location>
        <begin position="892"/>
        <end position="919"/>
    </location>
</feature>
<proteinExistence type="predicted"/>
<feature type="compositionally biased region" description="Basic and acidic residues" evidence="1">
    <location>
        <begin position="828"/>
        <end position="840"/>
    </location>
</feature>
<feature type="compositionally biased region" description="Basic and acidic residues" evidence="1">
    <location>
        <begin position="973"/>
        <end position="983"/>
    </location>
</feature>
<dbReference type="SUPFAM" id="SSF63748">
    <property type="entry name" value="Tudor/PWWP/MBT"/>
    <property type="match status" value="1"/>
</dbReference>
<feature type="region of interest" description="Disordered" evidence="1">
    <location>
        <begin position="459"/>
        <end position="526"/>
    </location>
</feature>
<organism evidence="3 4">
    <name type="scientific">Tetracentron sinense</name>
    <name type="common">Spur-leaf</name>
    <dbReference type="NCBI Taxonomy" id="13715"/>
    <lineage>
        <taxon>Eukaryota</taxon>
        <taxon>Viridiplantae</taxon>
        <taxon>Streptophyta</taxon>
        <taxon>Embryophyta</taxon>
        <taxon>Tracheophyta</taxon>
        <taxon>Spermatophyta</taxon>
        <taxon>Magnoliopsida</taxon>
        <taxon>Trochodendrales</taxon>
        <taxon>Trochodendraceae</taxon>
        <taxon>Tetracentron</taxon>
    </lineage>
</organism>
<feature type="region of interest" description="Disordered" evidence="1">
    <location>
        <begin position="1156"/>
        <end position="1187"/>
    </location>
</feature>
<dbReference type="Pfam" id="PF00855">
    <property type="entry name" value="PWWP"/>
    <property type="match status" value="1"/>
</dbReference>
<reference evidence="3 4" key="1">
    <citation type="submission" date="2020-04" db="EMBL/GenBank/DDBJ databases">
        <title>Plant Genome Project.</title>
        <authorList>
            <person name="Zhang R.-G."/>
        </authorList>
    </citation>
    <scope>NUCLEOTIDE SEQUENCE [LARGE SCALE GENOMIC DNA]</scope>
    <source>
        <strain evidence="3">YNK0</strain>
        <tissue evidence="3">Leaf</tissue>
    </source>
</reference>
<feature type="region of interest" description="Disordered" evidence="1">
    <location>
        <begin position="178"/>
        <end position="273"/>
    </location>
</feature>
<evidence type="ECO:0000256" key="1">
    <source>
        <dbReference type="SAM" id="MobiDB-lite"/>
    </source>
</evidence>
<gene>
    <name evidence="3" type="ORF">HHK36_015564</name>
</gene>
<keyword evidence="4" id="KW-1185">Reference proteome</keyword>
<feature type="compositionally biased region" description="Polar residues" evidence="1">
    <location>
        <begin position="195"/>
        <end position="214"/>
    </location>
</feature>
<dbReference type="AlphaFoldDB" id="A0A835DGW4"/>
<dbReference type="OrthoDB" id="62853at2759"/>
<evidence type="ECO:0000259" key="2">
    <source>
        <dbReference type="PROSITE" id="PS50812"/>
    </source>
</evidence>
<comment type="caution">
    <text evidence="3">The sequence shown here is derived from an EMBL/GenBank/DDBJ whole genome shotgun (WGS) entry which is preliminary data.</text>
</comment>
<accession>A0A835DGW4</accession>
<feature type="domain" description="PWWP" evidence="2">
    <location>
        <begin position="277"/>
        <end position="338"/>
    </location>
</feature>
<feature type="region of interest" description="Disordered" evidence="1">
    <location>
        <begin position="693"/>
        <end position="740"/>
    </location>
</feature>
<name>A0A835DGW4_TETSI</name>
<feature type="compositionally biased region" description="Basic and acidic residues" evidence="1">
    <location>
        <begin position="246"/>
        <end position="256"/>
    </location>
</feature>
<feature type="compositionally biased region" description="Acidic residues" evidence="1">
    <location>
        <begin position="257"/>
        <end position="273"/>
    </location>
</feature>
<evidence type="ECO:0000313" key="3">
    <source>
        <dbReference type="EMBL" id="KAF8399694.1"/>
    </source>
</evidence>
<evidence type="ECO:0000313" key="4">
    <source>
        <dbReference type="Proteomes" id="UP000655225"/>
    </source>
</evidence>
<dbReference type="PROSITE" id="PS50812">
    <property type="entry name" value="PWWP"/>
    <property type="match status" value="1"/>
</dbReference>
<feature type="region of interest" description="Disordered" evidence="1">
    <location>
        <begin position="560"/>
        <end position="625"/>
    </location>
</feature>
<dbReference type="CDD" id="cd05162">
    <property type="entry name" value="PWWP"/>
    <property type="match status" value="1"/>
</dbReference>
<dbReference type="OMA" id="QMIECRE"/>
<dbReference type="Gene3D" id="2.30.30.140">
    <property type="match status" value="1"/>
</dbReference>